<dbReference type="AlphaFoldDB" id="A0A7E5VQP9"/>
<dbReference type="FunCoup" id="A0A7E5VQP9">
    <property type="interactions" value="61"/>
</dbReference>
<gene>
    <name evidence="2" type="primary">LOC113495866</name>
</gene>
<dbReference type="OrthoDB" id="8014875at2759"/>
<name>A0A7E5VQP9_TRINI</name>
<reference evidence="2" key="1">
    <citation type="submission" date="2025-08" db="UniProtKB">
        <authorList>
            <consortium name="RefSeq"/>
        </authorList>
    </citation>
    <scope>IDENTIFICATION</scope>
</reference>
<organism evidence="1 2">
    <name type="scientific">Trichoplusia ni</name>
    <name type="common">Cabbage looper</name>
    <dbReference type="NCBI Taxonomy" id="7111"/>
    <lineage>
        <taxon>Eukaryota</taxon>
        <taxon>Metazoa</taxon>
        <taxon>Ecdysozoa</taxon>
        <taxon>Arthropoda</taxon>
        <taxon>Hexapoda</taxon>
        <taxon>Insecta</taxon>
        <taxon>Pterygota</taxon>
        <taxon>Neoptera</taxon>
        <taxon>Endopterygota</taxon>
        <taxon>Lepidoptera</taxon>
        <taxon>Glossata</taxon>
        <taxon>Ditrysia</taxon>
        <taxon>Noctuoidea</taxon>
        <taxon>Noctuidae</taxon>
        <taxon>Plusiinae</taxon>
        <taxon>Trichoplusia</taxon>
    </lineage>
</organism>
<proteinExistence type="predicted"/>
<dbReference type="KEGG" id="tnl:113495866"/>
<dbReference type="Gene3D" id="1.10.238.20">
    <property type="entry name" value="Pheromone/general odorant binding protein domain"/>
    <property type="match status" value="1"/>
</dbReference>
<dbReference type="InterPro" id="IPR006170">
    <property type="entry name" value="PBP/GOBP"/>
</dbReference>
<dbReference type="CDD" id="cd23992">
    <property type="entry name" value="PBP_GOBP"/>
    <property type="match status" value="1"/>
</dbReference>
<evidence type="ECO:0000313" key="2">
    <source>
        <dbReference type="RefSeq" id="XP_026730663.1"/>
    </source>
</evidence>
<dbReference type="InterPro" id="IPR036728">
    <property type="entry name" value="PBP_GOBP_sf"/>
</dbReference>
<dbReference type="SMART" id="SM00708">
    <property type="entry name" value="PhBP"/>
    <property type="match status" value="1"/>
</dbReference>
<dbReference type="Pfam" id="PF01395">
    <property type="entry name" value="PBP_GOBP"/>
    <property type="match status" value="1"/>
</dbReference>
<accession>A0A7E5VQP9</accession>
<dbReference type="SUPFAM" id="SSF47565">
    <property type="entry name" value="Insect pheromone/odorant-binding proteins"/>
    <property type="match status" value="1"/>
</dbReference>
<evidence type="ECO:0000313" key="1">
    <source>
        <dbReference type="Proteomes" id="UP000322000"/>
    </source>
</evidence>
<dbReference type="GO" id="GO:0005549">
    <property type="term" value="F:odorant binding"/>
    <property type="evidence" value="ECO:0007669"/>
    <property type="project" value="InterPro"/>
</dbReference>
<sequence>MSSVPKSEIQSKLVSAGISCLQDHPLSLSDLRSFKNKVIPNGNTPKCFAACLFKKVGIMDDMGKISPMSAREHAKQVFKGNEEHLKNVDKLMEECSAVNQQNTSDGSKGCDRAKLAFGCFVDNAPKTKDVYQVLFKGTLCELSLQ</sequence>
<dbReference type="RefSeq" id="XP_026730663.1">
    <property type="nucleotide sequence ID" value="XM_026874862.1"/>
</dbReference>
<dbReference type="GeneID" id="113495866"/>
<keyword evidence="1" id="KW-1185">Reference proteome</keyword>
<dbReference type="InParanoid" id="A0A7E5VQP9"/>
<protein>
    <submittedName>
        <fullName evidence="2">General odorant-binding protein 28a-like</fullName>
    </submittedName>
</protein>
<dbReference type="Proteomes" id="UP000322000">
    <property type="component" value="Chromosome 7"/>
</dbReference>